<dbReference type="GO" id="GO:0006508">
    <property type="term" value="P:proteolysis"/>
    <property type="evidence" value="ECO:0007669"/>
    <property type="project" value="InterPro"/>
</dbReference>
<evidence type="ECO:0000256" key="1">
    <source>
        <dbReference type="ARBA" id="ARBA00007447"/>
    </source>
</evidence>
<evidence type="ECO:0000259" key="3">
    <source>
        <dbReference type="PROSITE" id="PS51767"/>
    </source>
</evidence>
<sequence>MRQQQAHRPNNKHHDYNLELLIADEARASSLQSRIRDVIFKNKFEKDSSEAQVPLISGVKLQTLNYVVTIAVGGKNTTVIVDTGSDLTWVQCKPCLYCYTQQDPIFDPSASSSFQNVTCNSPTCYSLQAATGNTGVCGADRSTCNYIVSYGDGSYSRGVLGREKIDIGGTRVENFVFGCGLRNRGLFGGTSGIMGLGRTQLSLVSQTTTQFGGVFSYCLPTRLLSSYGSLVLGDDPALYKNTTPVSYTTMISDAQRAPFYFLNLTDMSVGGVELQATGFSNGKVLIDSGTVITRLAPSVYKALKAEFVKQFSSYPPAPGFSILDTCFDLSAYEEVKVPKLRLGFEGGAALSVDVTGVFYFVKKDASQVCLAIASLQYEDQIGIIGNYQQKNQRVIYDTVASKIGFAGEACS</sequence>
<dbReference type="PANTHER" id="PTHR13683">
    <property type="entry name" value="ASPARTYL PROTEASES"/>
    <property type="match status" value="1"/>
</dbReference>
<comment type="similarity">
    <text evidence="1">Belongs to the peptidase A1 family.</text>
</comment>
<name>A0AAQ3JMH1_9LILI</name>
<evidence type="ECO:0000256" key="2">
    <source>
        <dbReference type="PIRSR" id="PIRSR601461-1"/>
    </source>
</evidence>
<dbReference type="FunFam" id="2.40.70.10:FF:000049">
    <property type="entry name" value="Aspartyl protease AED1"/>
    <property type="match status" value="1"/>
</dbReference>
<dbReference type="InterPro" id="IPR032799">
    <property type="entry name" value="TAXi_C"/>
</dbReference>
<dbReference type="AlphaFoldDB" id="A0AAQ3JMH1"/>
<gene>
    <name evidence="4" type="ORF">Cni_G01349</name>
</gene>
<dbReference type="Pfam" id="PF14541">
    <property type="entry name" value="TAXi_C"/>
    <property type="match status" value="1"/>
</dbReference>
<dbReference type="InterPro" id="IPR001461">
    <property type="entry name" value="Aspartic_peptidase_A1"/>
</dbReference>
<dbReference type="PROSITE" id="PS00141">
    <property type="entry name" value="ASP_PROTEASE"/>
    <property type="match status" value="1"/>
</dbReference>
<accession>A0AAQ3JMH1</accession>
<dbReference type="Pfam" id="PF14543">
    <property type="entry name" value="TAXi_N"/>
    <property type="match status" value="1"/>
</dbReference>
<feature type="domain" description="Peptidase A1" evidence="3">
    <location>
        <begin position="66"/>
        <end position="406"/>
    </location>
</feature>
<dbReference type="Gene3D" id="2.40.70.10">
    <property type="entry name" value="Acid Proteases"/>
    <property type="match status" value="2"/>
</dbReference>
<organism evidence="4 5">
    <name type="scientific">Canna indica</name>
    <name type="common">Indian-shot</name>
    <dbReference type="NCBI Taxonomy" id="4628"/>
    <lineage>
        <taxon>Eukaryota</taxon>
        <taxon>Viridiplantae</taxon>
        <taxon>Streptophyta</taxon>
        <taxon>Embryophyta</taxon>
        <taxon>Tracheophyta</taxon>
        <taxon>Spermatophyta</taxon>
        <taxon>Magnoliopsida</taxon>
        <taxon>Liliopsida</taxon>
        <taxon>Zingiberales</taxon>
        <taxon>Cannaceae</taxon>
        <taxon>Canna</taxon>
    </lineage>
</organism>
<dbReference type="EMBL" id="CP136890">
    <property type="protein sequence ID" value="WOK92658.1"/>
    <property type="molecule type" value="Genomic_DNA"/>
</dbReference>
<proteinExistence type="inferred from homology"/>
<dbReference type="InterPro" id="IPR032861">
    <property type="entry name" value="TAXi_N"/>
</dbReference>
<dbReference type="GO" id="GO:0004190">
    <property type="term" value="F:aspartic-type endopeptidase activity"/>
    <property type="evidence" value="ECO:0007669"/>
    <property type="project" value="InterPro"/>
</dbReference>
<reference evidence="4 5" key="1">
    <citation type="submission" date="2023-10" db="EMBL/GenBank/DDBJ databases">
        <title>Chromosome-scale genome assembly provides insights into flower coloration mechanisms of Canna indica.</title>
        <authorList>
            <person name="Li C."/>
        </authorList>
    </citation>
    <scope>NUCLEOTIDE SEQUENCE [LARGE SCALE GENOMIC DNA]</scope>
    <source>
        <tissue evidence="4">Flower</tissue>
    </source>
</reference>
<dbReference type="PROSITE" id="PS51767">
    <property type="entry name" value="PEPTIDASE_A1"/>
    <property type="match status" value="1"/>
</dbReference>
<dbReference type="InterPro" id="IPR021109">
    <property type="entry name" value="Peptidase_aspartic_dom_sf"/>
</dbReference>
<evidence type="ECO:0000313" key="4">
    <source>
        <dbReference type="EMBL" id="WOK92658.1"/>
    </source>
</evidence>
<dbReference type="CDD" id="cd05472">
    <property type="entry name" value="cnd41_like"/>
    <property type="match status" value="1"/>
</dbReference>
<dbReference type="InterPro" id="IPR001969">
    <property type="entry name" value="Aspartic_peptidase_AS"/>
</dbReference>
<evidence type="ECO:0000313" key="5">
    <source>
        <dbReference type="Proteomes" id="UP001327560"/>
    </source>
</evidence>
<feature type="active site" evidence="2">
    <location>
        <position position="287"/>
    </location>
</feature>
<dbReference type="SUPFAM" id="SSF50630">
    <property type="entry name" value="Acid proteases"/>
    <property type="match status" value="1"/>
</dbReference>
<dbReference type="PANTHER" id="PTHR13683:SF827">
    <property type="entry name" value="PEPTIDASE A1 DOMAIN-CONTAINING PROTEIN"/>
    <property type="match status" value="1"/>
</dbReference>
<dbReference type="FunFam" id="2.40.70.10:FF:000021">
    <property type="entry name" value="Aspartyl protease AED1"/>
    <property type="match status" value="1"/>
</dbReference>
<keyword evidence="5" id="KW-1185">Reference proteome</keyword>
<dbReference type="InterPro" id="IPR033873">
    <property type="entry name" value="CND41-like"/>
</dbReference>
<feature type="active site" evidence="2">
    <location>
        <position position="82"/>
    </location>
</feature>
<dbReference type="Proteomes" id="UP001327560">
    <property type="component" value="Chromosome 1"/>
</dbReference>
<protein>
    <recommendedName>
        <fullName evidence="3">Peptidase A1 domain-containing protein</fullName>
    </recommendedName>
</protein>
<dbReference type="InterPro" id="IPR033121">
    <property type="entry name" value="PEPTIDASE_A1"/>
</dbReference>